<dbReference type="AlphaFoldDB" id="A0A9X2JLU1"/>
<accession>A0A9X2JLU1</accession>
<proteinExistence type="predicted"/>
<dbReference type="RefSeq" id="WP_253360454.1">
    <property type="nucleotide sequence ID" value="NZ_JAIULA010000010.1"/>
</dbReference>
<evidence type="ECO:0000313" key="4">
    <source>
        <dbReference type="Proteomes" id="UP001139006"/>
    </source>
</evidence>
<dbReference type="Gene3D" id="1.10.260.40">
    <property type="entry name" value="lambda repressor-like DNA-binding domains"/>
    <property type="match status" value="1"/>
</dbReference>
<dbReference type="InterPro" id="IPR010982">
    <property type="entry name" value="Lambda_DNA-bd_dom_sf"/>
</dbReference>
<name>A0A9X2JLU1_9LACO</name>
<keyword evidence="4" id="KW-1185">Reference proteome</keyword>
<dbReference type="SMART" id="SM00530">
    <property type="entry name" value="HTH_XRE"/>
    <property type="match status" value="1"/>
</dbReference>
<comment type="caution">
    <text evidence="3">The sequence shown here is derived from an EMBL/GenBank/DDBJ whole genome shotgun (WGS) entry which is preliminary data.</text>
</comment>
<reference evidence="3 4" key="1">
    <citation type="journal article" date="2023" name="Int. J. Syst. Evol. Microbiol.">
        <title>Ligilactobacillus ubinensis sp. nov., a novel species isolated from the wild ferment of a durian fruit (Durio zibethinus).</title>
        <authorList>
            <person name="Heng Y.C."/>
            <person name="Menon N."/>
            <person name="Chen B."/>
            <person name="Loo B.Z.L."/>
            <person name="Wong G.W.J."/>
            <person name="Lim A.C.H."/>
            <person name="Silvaraju S."/>
            <person name="Kittelmann S."/>
        </authorList>
    </citation>
    <scope>NUCLEOTIDE SEQUENCE [LARGE SCALE GENOMIC DNA]</scope>
    <source>
        <strain evidence="3 4">WILCCON 0076</strain>
    </source>
</reference>
<feature type="domain" description="HTH cro/C1-type" evidence="2">
    <location>
        <begin position="4"/>
        <end position="58"/>
    </location>
</feature>
<evidence type="ECO:0000259" key="2">
    <source>
        <dbReference type="PROSITE" id="PS50943"/>
    </source>
</evidence>
<evidence type="ECO:0000313" key="3">
    <source>
        <dbReference type="EMBL" id="MCP0886965.1"/>
    </source>
</evidence>
<dbReference type="Proteomes" id="UP001139006">
    <property type="component" value="Unassembled WGS sequence"/>
</dbReference>
<protein>
    <submittedName>
        <fullName evidence="3">Helix-turn-helix transcriptional regulator</fullName>
    </submittedName>
</protein>
<dbReference type="PANTHER" id="PTHR46558">
    <property type="entry name" value="TRACRIPTIONAL REGULATORY PROTEIN-RELATED-RELATED"/>
    <property type="match status" value="1"/>
</dbReference>
<dbReference type="GO" id="GO:0003677">
    <property type="term" value="F:DNA binding"/>
    <property type="evidence" value="ECO:0007669"/>
    <property type="project" value="UniProtKB-KW"/>
</dbReference>
<dbReference type="CDD" id="cd00093">
    <property type="entry name" value="HTH_XRE"/>
    <property type="match status" value="1"/>
</dbReference>
<dbReference type="SUPFAM" id="SSF47413">
    <property type="entry name" value="lambda repressor-like DNA-binding domains"/>
    <property type="match status" value="1"/>
</dbReference>
<gene>
    <name evidence="3" type="ORF">LB941_06410</name>
</gene>
<keyword evidence="1" id="KW-0238">DNA-binding</keyword>
<dbReference type="PANTHER" id="PTHR46558:SF4">
    <property type="entry name" value="DNA-BIDING PHAGE PROTEIN"/>
    <property type="match status" value="1"/>
</dbReference>
<evidence type="ECO:0000256" key="1">
    <source>
        <dbReference type="ARBA" id="ARBA00023125"/>
    </source>
</evidence>
<organism evidence="3 4">
    <name type="scientific">Ligilactobacillus ubinensis</name>
    <dbReference type="NCBI Taxonomy" id="2876789"/>
    <lineage>
        <taxon>Bacteria</taxon>
        <taxon>Bacillati</taxon>
        <taxon>Bacillota</taxon>
        <taxon>Bacilli</taxon>
        <taxon>Lactobacillales</taxon>
        <taxon>Lactobacillaceae</taxon>
        <taxon>Ligilactobacillus</taxon>
    </lineage>
</organism>
<dbReference type="Pfam" id="PF01381">
    <property type="entry name" value="HTH_3"/>
    <property type="match status" value="1"/>
</dbReference>
<sequence>MSELAKLRKNHNLTQKKLAESLQISPKSITAYENGYRTPSPQVMQKIEDYFGVPKEVIFSTAFCYYK</sequence>
<dbReference type="PROSITE" id="PS50943">
    <property type="entry name" value="HTH_CROC1"/>
    <property type="match status" value="1"/>
</dbReference>
<dbReference type="InterPro" id="IPR001387">
    <property type="entry name" value="Cro/C1-type_HTH"/>
</dbReference>
<dbReference type="EMBL" id="JAIULA010000010">
    <property type="protein sequence ID" value="MCP0886965.1"/>
    <property type="molecule type" value="Genomic_DNA"/>
</dbReference>